<evidence type="ECO:0000259" key="9">
    <source>
        <dbReference type="Pfam" id="PF16187"/>
    </source>
</evidence>
<evidence type="ECO:0000313" key="11">
    <source>
        <dbReference type="EMBL" id="CAE8655486.1"/>
    </source>
</evidence>
<feature type="domain" description="Peptidase M16 C-terminal" evidence="8">
    <location>
        <begin position="123"/>
        <end position="301"/>
    </location>
</feature>
<feature type="domain" description="Peptidase M16 N-terminal" evidence="7">
    <location>
        <begin position="1"/>
        <end position="99"/>
    </location>
</feature>
<dbReference type="InterPro" id="IPR011249">
    <property type="entry name" value="Metalloenz_LuxS/M16"/>
</dbReference>
<name>A0A813ILB4_POLGL</name>
<protein>
    <recommendedName>
        <fullName evidence="13">Insulin-degrading enzyme</fullName>
    </recommendedName>
</protein>
<keyword evidence="3" id="KW-0479">Metal-binding</keyword>
<dbReference type="GO" id="GO:0005829">
    <property type="term" value="C:cytosol"/>
    <property type="evidence" value="ECO:0007669"/>
    <property type="project" value="TreeGrafter"/>
</dbReference>
<dbReference type="Pfam" id="PF16187">
    <property type="entry name" value="Peptidase_M16_M"/>
    <property type="match status" value="1"/>
</dbReference>
<reference evidence="11" key="1">
    <citation type="submission" date="2021-02" db="EMBL/GenBank/DDBJ databases">
        <authorList>
            <person name="Dougan E. K."/>
            <person name="Rhodes N."/>
            <person name="Thang M."/>
            <person name="Chan C."/>
        </authorList>
    </citation>
    <scope>NUCLEOTIDE SEQUENCE</scope>
</reference>
<feature type="non-terminal residue" evidence="11">
    <location>
        <position position="1"/>
    </location>
</feature>
<dbReference type="InterPro" id="IPR054734">
    <property type="entry name" value="PqqF-like_C_4"/>
</dbReference>
<evidence type="ECO:0000313" key="12">
    <source>
        <dbReference type="Proteomes" id="UP000626109"/>
    </source>
</evidence>
<dbReference type="InterPro" id="IPR011765">
    <property type="entry name" value="Pept_M16_N"/>
</dbReference>
<evidence type="ECO:0000259" key="8">
    <source>
        <dbReference type="Pfam" id="PF05193"/>
    </source>
</evidence>
<dbReference type="InterPro" id="IPR007863">
    <property type="entry name" value="Peptidase_M16_C"/>
</dbReference>
<dbReference type="GO" id="GO:0046872">
    <property type="term" value="F:metal ion binding"/>
    <property type="evidence" value="ECO:0007669"/>
    <property type="project" value="UniProtKB-KW"/>
</dbReference>
<evidence type="ECO:0000256" key="5">
    <source>
        <dbReference type="ARBA" id="ARBA00022833"/>
    </source>
</evidence>
<dbReference type="Pfam" id="PF05193">
    <property type="entry name" value="Peptidase_M16_C"/>
    <property type="match status" value="1"/>
</dbReference>
<gene>
    <name evidence="11" type="ORF">PGLA2088_LOCUS11611</name>
</gene>
<organism evidence="11 12">
    <name type="scientific">Polarella glacialis</name>
    <name type="common">Dinoflagellate</name>
    <dbReference type="NCBI Taxonomy" id="89957"/>
    <lineage>
        <taxon>Eukaryota</taxon>
        <taxon>Sar</taxon>
        <taxon>Alveolata</taxon>
        <taxon>Dinophyceae</taxon>
        <taxon>Suessiales</taxon>
        <taxon>Suessiaceae</taxon>
        <taxon>Polarella</taxon>
    </lineage>
</organism>
<feature type="domain" description="Peptidase M16 middle/third" evidence="9">
    <location>
        <begin position="315"/>
        <end position="630"/>
    </location>
</feature>
<dbReference type="Gene3D" id="3.30.830.10">
    <property type="entry name" value="Metalloenzyme, LuxS/M16 peptidase-like"/>
    <property type="match status" value="4"/>
</dbReference>
<keyword evidence="2" id="KW-0645">Protease</keyword>
<accession>A0A813ILB4</accession>
<keyword evidence="5" id="KW-0862">Zinc</keyword>
<comment type="similarity">
    <text evidence="1">Belongs to the peptidase M16 family.</text>
</comment>
<proteinExistence type="inferred from homology"/>
<dbReference type="PANTHER" id="PTHR43690:SF18">
    <property type="entry name" value="INSULIN-DEGRADING ENZYME-RELATED"/>
    <property type="match status" value="1"/>
</dbReference>
<evidence type="ECO:0000256" key="4">
    <source>
        <dbReference type="ARBA" id="ARBA00022801"/>
    </source>
</evidence>
<dbReference type="EMBL" id="CAJNNW010013484">
    <property type="protein sequence ID" value="CAE8655486.1"/>
    <property type="molecule type" value="Genomic_DNA"/>
</dbReference>
<dbReference type="GO" id="GO:0005739">
    <property type="term" value="C:mitochondrion"/>
    <property type="evidence" value="ECO:0007669"/>
    <property type="project" value="TreeGrafter"/>
</dbReference>
<evidence type="ECO:0000256" key="2">
    <source>
        <dbReference type="ARBA" id="ARBA00022670"/>
    </source>
</evidence>
<dbReference type="GO" id="GO:0043171">
    <property type="term" value="P:peptide catabolic process"/>
    <property type="evidence" value="ECO:0007669"/>
    <property type="project" value="TreeGrafter"/>
</dbReference>
<dbReference type="FunFam" id="3.30.830.10:FF:000005">
    <property type="entry name" value="nardilysin isoform X1"/>
    <property type="match status" value="1"/>
</dbReference>
<evidence type="ECO:0000256" key="6">
    <source>
        <dbReference type="ARBA" id="ARBA00023049"/>
    </source>
</evidence>
<evidence type="ECO:0000259" key="7">
    <source>
        <dbReference type="Pfam" id="PF00675"/>
    </source>
</evidence>
<keyword evidence="4" id="KW-0378">Hydrolase</keyword>
<keyword evidence="6" id="KW-0482">Metalloprotease</keyword>
<dbReference type="Pfam" id="PF00675">
    <property type="entry name" value="Peptidase_M16"/>
    <property type="match status" value="1"/>
</dbReference>
<evidence type="ECO:0000256" key="1">
    <source>
        <dbReference type="ARBA" id="ARBA00007261"/>
    </source>
</evidence>
<dbReference type="InterPro" id="IPR032632">
    <property type="entry name" value="Peptidase_M16_M"/>
</dbReference>
<dbReference type="GO" id="GO:0051603">
    <property type="term" value="P:proteolysis involved in protein catabolic process"/>
    <property type="evidence" value="ECO:0007669"/>
    <property type="project" value="TreeGrafter"/>
</dbReference>
<feature type="domain" description="Coenzyme PQQ synthesis protein F-like C-terminal lobe" evidence="10">
    <location>
        <begin position="742"/>
        <end position="841"/>
    </location>
</feature>
<dbReference type="AlphaFoldDB" id="A0A813ILB4"/>
<evidence type="ECO:0000256" key="3">
    <source>
        <dbReference type="ARBA" id="ARBA00022723"/>
    </source>
</evidence>
<evidence type="ECO:0008006" key="13">
    <source>
        <dbReference type="Google" id="ProtNLM"/>
    </source>
</evidence>
<dbReference type="SUPFAM" id="SSF63411">
    <property type="entry name" value="LuxS/MPP-like metallohydrolase"/>
    <property type="match status" value="4"/>
</dbReference>
<dbReference type="InterPro" id="IPR050626">
    <property type="entry name" value="Peptidase_M16"/>
</dbReference>
<dbReference type="GO" id="GO:0004222">
    <property type="term" value="F:metalloendopeptidase activity"/>
    <property type="evidence" value="ECO:0007669"/>
    <property type="project" value="TreeGrafter"/>
</dbReference>
<dbReference type="Pfam" id="PF22456">
    <property type="entry name" value="PqqF-like_C_4"/>
    <property type="match status" value="1"/>
</dbReference>
<dbReference type="PANTHER" id="PTHR43690">
    <property type="entry name" value="NARDILYSIN"/>
    <property type="match status" value="1"/>
</dbReference>
<dbReference type="Proteomes" id="UP000626109">
    <property type="component" value="Unassembled WGS sequence"/>
</dbReference>
<comment type="caution">
    <text evidence="11">The sequence shown here is derived from an EMBL/GenBank/DDBJ whole genome shotgun (WGS) entry which is preliminary data.</text>
</comment>
<sequence length="1032" mass="115253">MLFLGTGKYPGEDEYTRFLGEHGGESNACTGEELTTYHFRVSASHLEGALDRFSHFFLSPLFDVALIAREVNAVDSENTNYSTEECWRQLQLQKTTAAPGHVFTRFDVGSLQTFGGSAADALREELILWNEEYYRAGAMNLVLLGKESLEELQELAEALFGQLRSGTAAKSKAAAGLPWPVQQLGRILYCLPLKEVRTISVCWPLPAQTQQLFAKPELYIGHLLGHEGEGSLHDVLNQLGWVDELSAGLEHDFDDQQLFSLSLILTPEGDAHQEEVLALLFQYVALCRNAGPQDVVFREIQALQEIAFAHREDACDPDELAASIANALHRYPAQEAIRGPSALDEWSPTLLSSCLDLLTPEKSLVFISSPDFSEQSVAPGATGELAPNWQREKWYGVVFREEAIGQERLALWGEDPEEESGLQLPEPNEFVPMDFSLRAVPGSGSDALATSRLPLEMTAPVLLFSEPFARLWHKTDYAFKTPRESVMALIYTRTYESGPEAVMMMRMFCGLLEDELSSFAYDAQVAGLDYHLQFTDNLALTVSGFNDKLPKLLEVVMDRMAELIQAAEDAAAGEAEDEDTADLLERLDNQRQILLQEYTNFPRDEPYEICGYYASQLLHPGYWHFSEYIEVLQRPADLGAFSRALRSSLSSVQLEVLVHGNADARDAEDAMAFISDALEEIGSEVLKLLPRQEVLQLPESSTTIFQLDLEKDNPEQENSCTWNLYQLGPLAEKPKLEACLALVCHVAESSAFQQLRTQEQLGYIVEASTWKEHDSFGLAVVVQGTRLPPKDVDIQIEAWLASFGQELRDMSDEEFASQVESVLSKLTRRYTSLSQETRHHWSEIRRRRYDFLSRRRVAESLEALRKEDVDNFFNEHLAVGAPLRRKLSVRVLGSSATGEGNTDDPATLTAALRSVQDIRAFQAAGTSFPLPALADVPTPSVAQSVAPGATGELAPNWQREKWYGVVFREEAIGQERLALWGEDPEEERACNCQTKQFLPMDCLPKSRARERPAIALAPIRLPLEMIKPTGFA</sequence>
<evidence type="ECO:0000259" key="10">
    <source>
        <dbReference type="Pfam" id="PF22456"/>
    </source>
</evidence>